<dbReference type="Proteomes" id="UP001060275">
    <property type="component" value="Unassembled WGS sequence"/>
</dbReference>
<dbReference type="EMBL" id="JAMWDU010000004">
    <property type="protein sequence ID" value="MCP8888076.1"/>
    <property type="molecule type" value="Genomic_DNA"/>
</dbReference>
<dbReference type="InterPro" id="IPR042095">
    <property type="entry name" value="SUMF_sf"/>
</dbReference>
<dbReference type="PANTHER" id="PTHR23150">
    <property type="entry name" value="SULFATASE MODIFYING FACTOR 1, 2"/>
    <property type="match status" value="1"/>
</dbReference>
<proteinExistence type="predicted"/>
<keyword evidence="3" id="KW-1185">Reference proteome</keyword>
<protein>
    <submittedName>
        <fullName evidence="2">Formylglycine-generating enzyme family protein</fullName>
    </submittedName>
</protein>
<dbReference type="Gene3D" id="3.90.1580.10">
    <property type="entry name" value="paralog of FGE (formylglycine-generating enzyme)"/>
    <property type="match status" value="1"/>
</dbReference>
<gene>
    <name evidence="2" type="ORF">NF348_13200</name>
</gene>
<dbReference type="AlphaFoldDB" id="A0A9Q4AQY9"/>
<dbReference type="RefSeq" id="WP_254675151.1">
    <property type="nucleotide sequence ID" value="NZ_JAMWDU010000004.1"/>
</dbReference>
<name>A0A9Q4AQY9_9HYPH</name>
<dbReference type="InterPro" id="IPR016187">
    <property type="entry name" value="CTDL_fold"/>
</dbReference>
<dbReference type="GO" id="GO:0120147">
    <property type="term" value="F:formylglycine-generating oxidase activity"/>
    <property type="evidence" value="ECO:0007669"/>
    <property type="project" value="TreeGrafter"/>
</dbReference>
<evidence type="ECO:0000313" key="3">
    <source>
        <dbReference type="Proteomes" id="UP001060275"/>
    </source>
</evidence>
<dbReference type="SUPFAM" id="SSF56436">
    <property type="entry name" value="C-type lectin-like"/>
    <property type="match status" value="1"/>
</dbReference>
<feature type="domain" description="Sulfatase-modifying factor enzyme-like" evidence="1">
    <location>
        <begin position="48"/>
        <end position="283"/>
    </location>
</feature>
<sequence>MTAHAVGTKEAIPLLLPAGLLALMIGALAVQVAPSLPVPFSAATLAPPASVVLPPGTLTYRPEGHYLRDNVPVDGPVEEVVFTEPLDIMTYQVSAADYGRCVAEGACAMPLTPIADGSELPVTGVNYQDAVDYAGWLSAATGQLWTLPSDAEWAYAAAERYTDDALGLSEDVNDPAQRWIANYRQEAARSRAADPTPHALGSFGANSNGIMDMAGNVWEWTDTCHRRVHTDITGAIVSEQPACTIRVLEGKHRAATSYFVRDAKSGGCSVGVPPDNLGFRLVRRPAWHEQLLARFIPAA</sequence>
<comment type="caution">
    <text evidence="2">The sequence shown here is derived from an EMBL/GenBank/DDBJ whole genome shotgun (WGS) entry which is preliminary data.</text>
</comment>
<organism evidence="2 3">
    <name type="scientific">Devosia ureilytica</name>
    <dbReference type="NCBI Taxonomy" id="2952754"/>
    <lineage>
        <taxon>Bacteria</taxon>
        <taxon>Pseudomonadati</taxon>
        <taxon>Pseudomonadota</taxon>
        <taxon>Alphaproteobacteria</taxon>
        <taxon>Hyphomicrobiales</taxon>
        <taxon>Devosiaceae</taxon>
        <taxon>Devosia</taxon>
    </lineage>
</organism>
<dbReference type="PANTHER" id="PTHR23150:SF19">
    <property type="entry name" value="FORMYLGLYCINE-GENERATING ENZYME"/>
    <property type="match status" value="1"/>
</dbReference>
<dbReference type="Pfam" id="PF03781">
    <property type="entry name" value="FGE-sulfatase"/>
    <property type="match status" value="1"/>
</dbReference>
<dbReference type="InterPro" id="IPR005532">
    <property type="entry name" value="SUMF_dom"/>
</dbReference>
<reference evidence="2" key="1">
    <citation type="submission" date="2022-06" db="EMBL/GenBank/DDBJ databases">
        <title>Devosia sp. XJ19-45 genome assembly.</title>
        <authorList>
            <person name="Li B."/>
            <person name="Cai M."/>
            <person name="Nie G."/>
            <person name="Li W."/>
        </authorList>
    </citation>
    <scope>NUCLEOTIDE SEQUENCE</scope>
    <source>
        <strain evidence="2">XJ19-45</strain>
    </source>
</reference>
<evidence type="ECO:0000313" key="2">
    <source>
        <dbReference type="EMBL" id="MCP8888076.1"/>
    </source>
</evidence>
<dbReference type="InterPro" id="IPR051043">
    <property type="entry name" value="Sulfatase_Mod_Factor_Kinase"/>
</dbReference>
<accession>A0A9Q4AQY9</accession>
<evidence type="ECO:0000259" key="1">
    <source>
        <dbReference type="Pfam" id="PF03781"/>
    </source>
</evidence>